<dbReference type="InterPro" id="IPR038029">
    <property type="entry name" value="GbiG_N_sf"/>
</dbReference>
<sequence>MTSLSPAVFHFSDGGAGTAKIIARELGGEVHGPGGSGDLATSIVGMFKQARPIVGVCAAGILIRILAPHLGDKHREPPLIAVSLNGNHVVPLLGGHHGANVLAEQIAKKLGGIAAITTASSARFSCALDETPPGYVLANPERAKPAMAAILNGEHIALDGKADWLEQA</sequence>
<dbReference type="Pfam" id="PF11760">
    <property type="entry name" value="CbiG_N"/>
    <property type="match status" value="1"/>
</dbReference>
<reference evidence="2" key="1">
    <citation type="submission" date="2018-06" db="EMBL/GenBank/DDBJ databases">
        <authorList>
            <person name="Zhirakovskaya E."/>
        </authorList>
    </citation>
    <scope>NUCLEOTIDE SEQUENCE</scope>
</reference>
<keyword evidence="2" id="KW-0808">Transferase</keyword>
<dbReference type="AlphaFoldDB" id="A0A3B0TYN1"/>
<evidence type="ECO:0000259" key="1">
    <source>
        <dbReference type="Pfam" id="PF11760"/>
    </source>
</evidence>
<evidence type="ECO:0000313" key="2">
    <source>
        <dbReference type="EMBL" id="VAW19472.1"/>
    </source>
</evidence>
<keyword evidence="2" id="KW-0489">Methyltransferase</keyword>
<dbReference type="EMBL" id="UOEO01000113">
    <property type="protein sequence ID" value="VAW19472.1"/>
    <property type="molecule type" value="Genomic_DNA"/>
</dbReference>
<feature type="domain" description="Cobalamin synthesis G N-terminal" evidence="1">
    <location>
        <begin position="46"/>
        <end position="120"/>
    </location>
</feature>
<keyword evidence="2" id="KW-0378">Hydrolase</keyword>
<dbReference type="InterPro" id="IPR021744">
    <property type="entry name" value="CbiG_N"/>
</dbReference>
<gene>
    <name evidence="2" type="ORF">MNBD_ALPHA12-556</name>
</gene>
<dbReference type="EC" id="2.1.1.131" evidence="2"/>
<accession>A0A3B0TYN1</accession>
<dbReference type="InterPro" id="IPR051810">
    <property type="entry name" value="Precorrin_MeTrfase"/>
</dbReference>
<dbReference type="PANTHER" id="PTHR47036">
    <property type="entry name" value="COBALT-FACTOR III C(17)-METHYLTRANSFERASE-RELATED"/>
    <property type="match status" value="1"/>
</dbReference>
<proteinExistence type="predicted"/>
<feature type="non-terminal residue" evidence="2">
    <location>
        <position position="168"/>
    </location>
</feature>
<dbReference type="SUPFAM" id="SSF159672">
    <property type="entry name" value="CbiG N-terminal domain-like"/>
    <property type="match status" value="1"/>
</dbReference>
<organism evidence="2">
    <name type="scientific">hydrothermal vent metagenome</name>
    <dbReference type="NCBI Taxonomy" id="652676"/>
    <lineage>
        <taxon>unclassified sequences</taxon>
        <taxon>metagenomes</taxon>
        <taxon>ecological metagenomes</taxon>
    </lineage>
</organism>
<name>A0A3B0TYN1_9ZZZZ</name>
<protein>
    <submittedName>
        <fullName evidence="2">Proposed precorrin-4 hydrolase (Analogous to cobalt-precorrin-5A hydrolase) / Precorrin-3B C(17)-methyltransferase</fullName>
        <ecNumber evidence="2">2.1.1.131</ecNumber>
    </submittedName>
</protein>
<dbReference type="PANTHER" id="PTHR47036:SF1">
    <property type="entry name" value="COBALT-FACTOR III C(17)-METHYLTRANSFERASE-RELATED"/>
    <property type="match status" value="1"/>
</dbReference>
<dbReference type="GO" id="GO:0032259">
    <property type="term" value="P:methylation"/>
    <property type="evidence" value="ECO:0007669"/>
    <property type="project" value="UniProtKB-KW"/>
</dbReference>
<dbReference type="GO" id="GO:0030789">
    <property type="term" value="F:precorrin-3B C17-methyltransferase activity"/>
    <property type="evidence" value="ECO:0007669"/>
    <property type="project" value="UniProtKB-EC"/>
</dbReference>
<dbReference type="Gene3D" id="3.40.50.11220">
    <property type="match status" value="1"/>
</dbReference>
<dbReference type="GO" id="GO:0016787">
    <property type="term" value="F:hydrolase activity"/>
    <property type="evidence" value="ECO:0007669"/>
    <property type="project" value="UniProtKB-KW"/>
</dbReference>